<dbReference type="InterPro" id="IPR036941">
    <property type="entry name" value="Rcpt_L-dom_sf"/>
</dbReference>
<keyword evidence="4" id="KW-0675">Receptor</keyword>
<organism evidence="3 4">
    <name type="scientific">Hyalella azteca</name>
    <name type="common">Amphipod</name>
    <dbReference type="NCBI Taxonomy" id="294128"/>
    <lineage>
        <taxon>Eukaryota</taxon>
        <taxon>Metazoa</taxon>
        <taxon>Ecdysozoa</taxon>
        <taxon>Arthropoda</taxon>
        <taxon>Crustacea</taxon>
        <taxon>Multicrustacea</taxon>
        <taxon>Malacostraca</taxon>
        <taxon>Eumalacostraca</taxon>
        <taxon>Peracarida</taxon>
        <taxon>Amphipoda</taxon>
        <taxon>Senticaudata</taxon>
        <taxon>Talitrida</taxon>
        <taxon>Talitroidea</taxon>
        <taxon>Hyalellidae</taxon>
        <taxon>Hyalella</taxon>
    </lineage>
</organism>
<reference evidence="4" key="1">
    <citation type="submission" date="2025-08" db="UniProtKB">
        <authorList>
            <consortium name="RefSeq"/>
        </authorList>
    </citation>
    <scope>IDENTIFICATION</scope>
    <source>
        <tissue evidence="4">Whole organism</tissue>
    </source>
</reference>
<dbReference type="InterPro" id="IPR000494">
    <property type="entry name" value="Rcpt_L-dom"/>
</dbReference>
<evidence type="ECO:0000259" key="2">
    <source>
        <dbReference type="Pfam" id="PF01030"/>
    </source>
</evidence>
<evidence type="ECO:0000256" key="1">
    <source>
        <dbReference type="SAM" id="SignalP"/>
    </source>
</evidence>
<dbReference type="RefSeq" id="XP_047737436.1">
    <property type="nucleotide sequence ID" value="XM_047881480.1"/>
</dbReference>
<keyword evidence="1" id="KW-0732">Signal</keyword>
<keyword evidence="3" id="KW-1185">Reference proteome</keyword>
<protein>
    <submittedName>
        <fullName evidence="4">Molluscan insulin-related peptide(S) receptor</fullName>
    </submittedName>
</protein>
<dbReference type="Proteomes" id="UP000694843">
    <property type="component" value="Unplaced"/>
</dbReference>
<feature type="chain" id="PRO_5037285868" evidence="1">
    <location>
        <begin position="29"/>
        <end position="210"/>
    </location>
</feature>
<feature type="signal peptide" evidence="1">
    <location>
        <begin position="1"/>
        <end position="28"/>
    </location>
</feature>
<dbReference type="SUPFAM" id="SSF52058">
    <property type="entry name" value="L domain-like"/>
    <property type="match status" value="1"/>
</dbReference>
<evidence type="ECO:0000313" key="3">
    <source>
        <dbReference type="Proteomes" id="UP000694843"/>
    </source>
</evidence>
<proteinExistence type="predicted"/>
<dbReference type="Pfam" id="PF01030">
    <property type="entry name" value="Recep_L_domain"/>
    <property type="match status" value="1"/>
</dbReference>
<feature type="domain" description="Receptor L-domain" evidence="2">
    <location>
        <begin position="85"/>
        <end position="188"/>
    </location>
</feature>
<accession>A0A979FLP5</accession>
<dbReference type="AlphaFoldDB" id="A0A979FLP5"/>
<evidence type="ECO:0000313" key="4">
    <source>
        <dbReference type="RefSeq" id="XP_047737436.1"/>
    </source>
</evidence>
<name>A0A979FLP5_HYAAZ</name>
<dbReference type="KEGG" id="hazt:125178226"/>
<dbReference type="GeneID" id="125178226"/>
<sequence>MLLITWRCDAAMLIASVLFSLAAATAWASDPKSSANTAVADSHDDNCSARRIWFSTGDRRGKTICPGMIVKDEERIMDVLKTLAQCDIIHGNLVIAFFGYNEAENWTQFSLPRLREVTGFVFIYSVVRLPSLSTLLPSLAFIRGRQLLGDHSLVIAYTGLQSVDLWSLQSLGRGSVYVSGNGNLSSMDGLDTASLHQLDPAAATRDWIQA</sequence>
<gene>
    <name evidence="4" type="primary">LOC125178226</name>
</gene>
<dbReference type="Gene3D" id="3.80.20.20">
    <property type="entry name" value="Receptor L-domain"/>
    <property type="match status" value="1"/>
</dbReference>
<dbReference type="OrthoDB" id="6612654at2759"/>